<keyword evidence="2" id="KW-1185">Reference proteome</keyword>
<comment type="caution">
    <text evidence="1">The sequence shown here is derived from an EMBL/GenBank/DDBJ whole genome shotgun (WGS) entry which is preliminary data.</text>
</comment>
<sequence length="235" mass="26994">MKNDAAIRTQVVVYLFRNESKYTQYNFKDGRYSVTLNITEESSVRNADVRDWSVSGVMYYQLPVFFEGNSNVIALENNWKINVNERHNVHVMWIDKSNSARTNGFVFVGKMNACGGMQVNKTNNGTNDRQSIGDNRHAKEVELLMVFFSNITNEFELQSKLEEFNGNVSSVIEYLASKRHLNQVKSNTNSNFTFCFLSIKKKKTSANNGMHLIFVNTRNKKQASKQGNLRKCKKT</sequence>
<name>X6MRB5_RETFI</name>
<dbReference type="EMBL" id="ASPP01018913">
    <property type="protein sequence ID" value="ETO15650.1"/>
    <property type="molecule type" value="Genomic_DNA"/>
</dbReference>
<organism evidence="1 2">
    <name type="scientific">Reticulomyxa filosa</name>
    <dbReference type="NCBI Taxonomy" id="46433"/>
    <lineage>
        <taxon>Eukaryota</taxon>
        <taxon>Sar</taxon>
        <taxon>Rhizaria</taxon>
        <taxon>Retaria</taxon>
        <taxon>Foraminifera</taxon>
        <taxon>Monothalamids</taxon>
        <taxon>Reticulomyxidae</taxon>
        <taxon>Reticulomyxa</taxon>
    </lineage>
</organism>
<reference evidence="1 2" key="1">
    <citation type="journal article" date="2013" name="Curr. Biol.">
        <title>The Genome of the Foraminiferan Reticulomyxa filosa.</title>
        <authorList>
            <person name="Glockner G."/>
            <person name="Hulsmann N."/>
            <person name="Schleicher M."/>
            <person name="Noegel A.A."/>
            <person name="Eichinger L."/>
            <person name="Gallinger C."/>
            <person name="Pawlowski J."/>
            <person name="Sierra R."/>
            <person name="Euteneuer U."/>
            <person name="Pillet L."/>
            <person name="Moustafa A."/>
            <person name="Platzer M."/>
            <person name="Groth M."/>
            <person name="Szafranski K."/>
            <person name="Schliwa M."/>
        </authorList>
    </citation>
    <scope>NUCLEOTIDE SEQUENCE [LARGE SCALE GENOMIC DNA]</scope>
</reference>
<protein>
    <submittedName>
        <fullName evidence="1">Uncharacterized protein</fullName>
    </submittedName>
</protein>
<evidence type="ECO:0000313" key="2">
    <source>
        <dbReference type="Proteomes" id="UP000023152"/>
    </source>
</evidence>
<dbReference type="Proteomes" id="UP000023152">
    <property type="component" value="Unassembled WGS sequence"/>
</dbReference>
<accession>X6MRB5</accession>
<evidence type="ECO:0000313" key="1">
    <source>
        <dbReference type="EMBL" id="ETO15650.1"/>
    </source>
</evidence>
<proteinExistence type="predicted"/>
<dbReference type="AlphaFoldDB" id="X6MRB5"/>
<gene>
    <name evidence="1" type="ORF">RFI_21714</name>
</gene>